<proteinExistence type="predicted"/>
<feature type="transmembrane region" description="Helical" evidence="1">
    <location>
        <begin position="38"/>
        <end position="56"/>
    </location>
</feature>
<name>A0A974S3X1_9SPHN</name>
<keyword evidence="3" id="KW-1185">Reference proteome</keyword>
<dbReference type="EMBL" id="CP061035">
    <property type="protein sequence ID" value="QQV76465.1"/>
    <property type="molecule type" value="Genomic_DNA"/>
</dbReference>
<organism evidence="2 3">
    <name type="scientific">Sphingomonas aliaeris</name>
    <dbReference type="NCBI Taxonomy" id="2759526"/>
    <lineage>
        <taxon>Bacteria</taxon>
        <taxon>Pseudomonadati</taxon>
        <taxon>Pseudomonadota</taxon>
        <taxon>Alphaproteobacteria</taxon>
        <taxon>Sphingomonadales</taxon>
        <taxon>Sphingomonadaceae</taxon>
        <taxon>Sphingomonas</taxon>
    </lineage>
</organism>
<evidence type="ECO:0000256" key="1">
    <source>
        <dbReference type="SAM" id="Phobius"/>
    </source>
</evidence>
<feature type="transmembrane region" description="Helical" evidence="1">
    <location>
        <begin position="148"/>
        <end position="168"/>
    </location>
</feature>
<feature type="transmembrane region" description="Helical" evidence="1">
    <location>
        <begin position="82"/>
        <end position="104"/>
    </location>
</feature>
<gene>
    <name evidence="2" type="ORF">H5J25_13460</name>
</gene>
<accession>A0A974S3X1</accession>
<keyword evidence="1" id="KW-0812">Transmembrane</keyword>
<reference evidence="3" key="1">
    <citation type="submission" date="2020-09" db="EMBL/GenBank/DDBJ databases">
        <title>Sphingomonas sp., a new species isolated from pork steak.</title>
        <authorList>
            <person name="Heidler von Heilborn D."/>
        </authorList>
    </citation>
    <scope>NUCLEOTIDE SEQUENCE [LARGE SCALE GENOMIC DNA]</scope>
</reference>
<keyword evidence="1" id="KW-0472">Membrane</keyword>
<dbReference type="KEGG" id="sari:H5J25_13460"/>
<dbReference type="RefSeq" id="WP_202091791.1">
    <property type="nucleotide sequence ID" value="NZ_CP061035.1"/>
</dbReference>
<evidence type="ECO:0000313" key="2">
    <source>
        <dbReference type="EMBL" id="QQV76465.1"/>
    </source>
</evidence>
<feature type="transmembrane region" description="Helical" evidence="1">
    <location>
        <begin position="111"/>
        <end position="128"/>
    </location>
</feature>
<sequence length="178" mass="19572">MFVGYLFSARLGYLASAEWKRHPSRKRRGITTMRQERVVWTGIAIALAVGAFYRQLDLQNLISGIGRQIAKEAMLYNGRQSYQAIVVCIIGVVILAAAVLLLGCLRRIDSLALIALTALLILVTMQVLKTISSHQIDAIFQAGFGGINTYNLAEAASLFTICLAAVLYRRESLVVKRG</sequence>
<protein>
    <submittedName>
        <fullName evidence="2">Uncharacterized protein</fullName>
    </submittedName>
</protein>
<dbReference type="Proteomes" id="UP000595894">
    <property type="component" value="Chromosome"/>
</dbReference>
<dbReference type="AlphaFoldDB" id="A0A974S3X1"/>
<evidence type="ECO:0000313" key="3">
    <source>
        <dbReference type="Proteomes" id="UP000595894"/>
    </source>
</evidence>
<keyword evidence="1" id="KW-1133">Transmembrane helix</keyword>